<keyword evidence="6 10" id="KW-0812">Transmembrane</keyword>
<feature type="region of interest" description="Disordered" evidence="9">
    <location>
        <begin position="1066"/>
        <end position="1096"/>
    </location>
</feature>
<feature type="transmembrane region" description="Helical" evidence="10">
    <location>
        <begin position="872"/>
        <end position="891"/>
    </location>
</feature>
<evidence type="ECO:0000256" key="6">
    <source>
        <dbReference type="ARBA" id="ARBA00022692"/>
    </source>
</evidence>
<feature type="transmembrane region" description="Helical" evidence="10">
    <location>
        <begin position="479"/>
        <end position="502"/>
    </location>
</feature>
<evidence type="ECO:0000313" key="11">
    <source>
        <dbReference type="EMBL" id="PAP74577.1"/>
    </source>
</evidence>
<organism evidence="11 12">
    <name type="scientific">Rubrivirga marina</name>
    <dbReference type="NCBI Taxonomy" id="1196024"/>
    <lineage>
        <taxon>Bacteria</taxon>
        <taxon>Pseudomonadati</taxon>
        <taxon>Rhodothermota</taxon>
        <taxon>Rhodothermia</taxon>
        <taxon>Rhodothermales</taxon>
        <taxon>Rubricoccaceae</taxon>
        <taxon>Rubrivirga</taxon>
    </lineage>
</organism>
<dbReference type="NCBIfam" id="TIGR00914">
    <property type="entry name" value="2A0601"/>
    <property type="match status" value="1"/>
</dbReference>
<keyword evidence="12" id="KW-1185">Reference proteome</keyword>
<feature type="transmembrane region" description="Helical" evidence="10">
    <location>
        <begin position="969"/>
        <end position="989"/>
    </location>
</feature>
<evidence type="ECO:0000256" key="9">
    <source>
        <dbReference type="SAM" id="MobiDB-lite"/>
    </source>
</evidence>
<dbReference type="InterPro" id="IPR003423">
    <property type="entry name" value="OMP_efflux"/>
</dbReference>
<evidence type="ECO:0000256" key="3">
    <source>
        <dbReference type="ARBA" id="ARBA00010942"/>
    </source>
</evidence>
<gene>
    <name evidence="11" type="ORF">BSZ37_20575</name>
</gene>
<dbReference type="InterPro" id="IPR027463">
    <property type="entry name" value="AcrB_DN_DC_subdom"/>
</dbReference>
<keyword evidence="5" id="KW-1003">Cell membrane</keyword>
<dbReference type="Gene3D" id="1.20.1600.10">
    <property type="entry name" value="Outer membrane efflux proteins (OEP)"/>
    <property type="match status" value="1"/>
</dbReference>
<dbReference type="PANTHER" id="PTHR32063">
    <property type="match status" value="1"/>
</dbReference>
<dbReference type="EMBL" id="MQWD01000005">
    <property type="protein sequence ID" value="PAP74577.1"/>
    <property type="molecule type" value="Genomic_DNA"/>
</dbReference>
<dbReference type="SUPFAM" id="SSF56954">
    <property type="entry name" value="Outer membrane efflux proteins (OEP)"/>
    <property type="match status" value="1"/>
</dbReference>
<reference evidence="11 12" key="1">
    <citation type="submission" date="2016-11" db="EMBL/GenBank/DDBJ databases">
        <title>Study of marine rhodopsin-containing bacteria.</title>
        <authorList>
            <person name="Yoshizawa S."/>
            <person name="Kumagai Y."/>
            <person name="Kogure K."/>
        </authorList>
    </citation>
    <scope>NUCLEOTIDE SEQUENCE [LARGE SCALE GENOMIC DNA]</scope>
    <source>
        <strain evidence="11 12">SAORIC-28</strain>
    </source>
</reference>
<dbReference type="SUPFAM" id="SSF82866">
    <property type="entry name" value="Multidrug efflux transporter AcrB transmembrane domain"/>
    <property type="match status" value="2"/>
</dbReference>
<dbReference type="Gene3D" id="3.30.70.1430">
    <property type="entry name" value="Multidrug efflux transporter AcrB pore domain"/>
    <property type="match status" value="2"/>
</dbReference>
<evidence type="ECO:0000256" key="7">
    <source>
        <dbReference type="ARBA" id="ARBA00022989"/>
    </source>
</evidence>
<feature type="transmembrane region" description="Helical" evidence="10">
    <location>
        <begin position="898"/>
        <end position="918"/>
    </location>
</feature>
<dbReference type="RefSeq" id="WP_095512543.1">
    <property type="nucleotide sequence ID" value="NZ_MQWD01000005.1"/>
</dbReference>
<keyword evidence="4" id="KW-0813">Transport</keyword>
<dbReference type="GO" id="GO:0008324">
    <property type="term" value="F:monoatomic cation transmembrane transporter activity"/>
    <property type="evidence" value="ECO:0007669"/>
    <property type="project" value="InterPro"/>
</dbReference>
<evidence type="ECO:0000256" key="4">
    <source>
        <dbReference type="ARBA" id="ARBA00022448"/>
    </source>
</evidence>
<feature type="transmembrane region" description="Helical" evidence="10">
    <location>
        <begin position="341"/>
        <end position="358"/>
    </location>
</feature>
<sequence>MFDRIVAFSLRQRVLVLFATAGLVAAGLYAATRLPVDAVPDVTNNQVQVLTQAPALSPLEVERFVTVPVELALKSLPDLVELRSLSRQGISVITVVFEEGVDTYFARQLILEQLRGIESELPPGTETPELGPVSTGLGEVFRYTLRDTTGTYSPMELRTIQDWIVRRQLLGVPGLAEVNSIGGTLKQYQVLVDPERLAGYGLTLREVFDATAEASGNAGAAYIETGPEQLSVRTDGLVQSLDDLRNTVVATRGGTPVTLGDVAEITLGPAIRFGAATQDGEGEVVTGFALQLKGANARVVVSAVKDRIDEIQRALPEGVTIEPYYDRTALVNRTIKTVGKHLAEGALLVIVVLLILLVNLRAGLVLASVIPLAMMFAFIGMWITGTSANLMSLGAIDFGLVVDGSLIIVENVLRRIGVMQKEGGGRLSKEAFRDLVYEGTLEVRKVAQFGEVIILVVYLPILFLRGIEGKLFTPMALTVSFALIGAVILSITYVPVMCSLVFDPEKPVKHSPIVDWLHKVYRPLLDRALAMRAVVVGGSAVLFAIAIASFGGLGAEFVPRLDEGDVAVQIIRLPSVSLTESVEIAGDVERRLMAFDEVETVVGNTGRAEISTDPMGVEITDAYVILKPKDEWPEVDGDQRTKPELVAAMQEAVEDIPAGVQFYQPIEMRTNELIAGARGDVVVKIFGESYDELTPLAEQVQAIVQETPGATSVSMDQTTGSPQLVVRPDRAALARYGLTVEALNRIVQTAVGGAVASEVYEGERRFDLVVRFAEGARSSPAAVEALPVVTPTGAQVPLGALAAVEVTSGPVSVSREEGSRFVSVQSNVTGRDLASFVEDVQERVAAEVALPPGYRVDYGGQFENLEAATARLSLVVPLALVLIFVLLFQTFGSMRLAAIIYLCVPLSVVGGVGMLYLLGLPFSISAGVGFIALFGIAVLNGLVMVGAIRKFEIHGLPRREAVLAGADERLRAVVTTATLAGVGFTPMLLGSGAGAEVQRPLAAVVIGGLVTSTVLTLFVLPTVYAWFGSGNAPDKLPGADDVQADLDRSIDAEIGSDWAPNAPAVREADAEAHGHDGHAGDGHDAPEPSETRRRPGAGPALGLVLALLLGAGSARAQDVGGPATPLTLAGALEQAEAVAPELSLGTAAVAREAARRESAGILPATEFFLGVDRVPTIDGGFGGTETSLGASQSFRLPQYYRAQRGAADALLRQAEVEQGALRRGVRLRAALAYVEAVAADARLALADSSVAVAESFATASNRRQELGATGALEPLQAEVALAQAVRVQAEAAGEAHRARAALATYLARTGEIALADALPAVTAADLPDLDRLAATGALDSLLARANPRVAAAEAAVRVAEAEARAVRTERLPSFGAEAALQTEGGAVGFLGGRVGVAVPLARLANDAPDRAAAAAVEVARRERDRLVVGLAADLRQRVASLRAAVAQVALYRDRLVPQAERAYAIALRLRREGAASYLEVLQAQTALIETRAAALDARANAARLRTEADALLNPDF</sequence>
<evidence type="ECO:0000256" key="2">
    <source>
        <dbReference type="ARBA" id="ARBA00007613"/>
    </source>
</evidence>
<dbReference type="Gene3D" id="1.20.1640.10">
    <property type="entry name" value="Multidrug efflux transporter AcrB transmembrane domain"/>
    <property type="match status" value="2"/>
</dbReference>
<evidence type="ECO:0000256" key="1">
    <source>
        <dbReference type="ARBA" id="ARBA00004651"/>
    </source>
</evidence>
<dbReference type="SUPFAM" id="SSF82714">
    <property type="entry name" value="Multidrug efflux transporter AcrB TolC docking domain, DN and DC subdomains"/>
    <property type="match status" value="2"/>
</dbReference>
<proteinExistence type="inferred from homology"/>
<dbReference type="Gene3D" id="3.30.70.1320">
    <property type="entry name" value="Multidrug efflux transporter AcrB pore domain like"/>
    <property type="match status" value="1"/>
</dbReference>
<feature type="transmembrane region" description="Helical" evidence="10">
    <location>
        <begin position="449"/>
        <end position="467"/>
    </location>
</feature>
<evidence type="ECO:0000256" key="10">
    <source>
        <dbReference type="SAM" id="Phobius"/>
    </source>
</evidence>
<comment type="similarity">
    <text evidence="3">Belongs to the resistance-nodulation-cell division (RND) (TC 2.A.6) family.</text>
</comment>
<dbReference type="GO" id="GO:0042910">
    <property type="term" value="F:xenobiotic transmembrane transporter activity"/>
    <property type="evidence" value="ECO:0007669"/>
    <property type="project" value="TreeGrafter"/>
</dbReference>
<dbReference type="InterPro" id="IPR004763">
    <property type="entry name" value="CusA-like"/>
</dbReference>
<dbReference type="Pfam" id="PF02321">
    <property type="entry name" value="OEP"/>
    <property type="match status" value="1"/>
</dbReference>
<comment type="similarity">
    <text evidence="2">Belongs to the outer membrane factor (OMF) (TC 1.B.17) family.</text>
</comment>
<evidence type="ECO:0000313" key="12">
    <source>
        <dbReference type="Proteomes" id="UP000216339"/>
    </source>
</evidence>
<evidence type="ECO:0008006" key="13">
    <source>
        <dbReference type="Google" id="ProtNLM"/>
    </source>
</evidence>
<dbReference type="GO" id="GO:0005886">
    <property type="term" value="C:plasma membrane"/>
    <property type="evidence" value="ECO:0007669"/>
    <property type="project" value="UniProtKB-SubCell"/>
</dbReference>
<keyword evidence="8 10" id="KW-0472">Membrane</keyword>
<dbReference type="Proteomes" id="UP000216339">
    <property type="component" value="Unassembled WGS sequence"/>
</dbReference>
<protein>
    <recommendedName>
        <fullName evidence="13">CusA/CzcA family heavy metal efflux RND transporter</fullName>
    </recommendedName>
</protein>
<keyword evidence="7 10" id="KW-1133">Transmembrane helix</keyword>
<dbReference type="PRINTS" id="PR00702">
    <property type="entry name" value="ACRIFLAVINRP"/>
</dbReference>
<dbReference type="GO" id="GO:0015562">
    <property type="term" value="F:efflux transmembrane transporter activity"/>
    <property type="evidence" value="ECO:0007669"/>
    <property type="project" value="InterPro"/>
</dbReference>
<feature type="transmembrane region" description="Helical" evidence="10">
    <location>
        <begin position="529"/>
        <end position="553"/>
    </location>
</feature>
<evidence type="ECO:0000256" key="5">
    <source>
        <dbReference type="ARBA" id="ARBA00022475"/>
    </source>
</evidence>
<accession>A0A271ITX9</accession>
<name>A0A271ITX9_9BACT</name>
<feature type="transmembrane region" description="Helical" evidence="10">
    <location>
        <begin position="1001"/>
        <end position="1027"/>
    </location>
</feature>
<feature type="transmembrane region" description="Helical" evidence="10">
    <location>
        <begin position="365"/>
        <end position="384"/>
    </location>
</feature>
<comment type="subcellular location">
    <subcellularLocation>
        <location evidence="1">Cell membrane</location>
        <topology evidence="1">Multi-pass membrane protein</topology>
    </subcellularLocation>
</comment>
<comment type="caution">
    <text evidence="11">The sequence shown here is derived from an EMBL/GenBank/DDBJ whole genome shotgun (WGS) entry which is preliminary data.</text>
</comment>
<evidence type="ECO:0000256" key="8">
    <source>
        <dbReference type="ARBA" id="ARBA00023136"/>
    </source>
</evidence>
<dbReference type="Gene3D" id="3.30.2090.10">
    <property type="entry name" value="Multidrug efflux transporter AcrB TolC docking domain, DN and DC subdomains"/>
    <property type="match status" value="2"/>
</dbReference>
<dbReference type="Gene3D" id="3.30.70.1440">
    <property type="entry name" value="Multidrug efflux transporter AcrB pore domain"/>
    <property type="match status" value="1"/>
</dbReference>
<dbReference type="PANTHER" id="PTHR32063:SF24">
    <property type="entry name" value="CATION EFFLUX SYSTEM (ACRB_ACRD_ACRF FAMILY)"/>
    <property type="match status" value="1"/>
</dbReference>
<feature type="transmembrane region" description="Helical" evidence="10">
    <location>
        <begin position="924"/>
        <end position="948"/>
    </location>
</feature>
<dbReference type="OrthoDB" id="9758757at2"/>
<feature type="compositionally biased region" description="Basic and acidic residues" evidence="9">
    <location>
        <begin position="1066"/>
        <end position="1093"/>
    </location>
</feature>
<dbReference type="InterPro" id="IPR001036">
    <property type="entry name" value="Acrflvin-R"/>
</dbReference>
<dbReference type="SUPFAM" id="SSF82693">
    <property type="entry name" value="Multidrug efflux transporter AcrB pore domain, PN1, PN2, PC1 and PC2 subdomains"/>
    <property type="match status" value="2"/>
</dbReference>
<dbReference type="Pfam" id="PF00873">
    <property type="entry name" value="ACR_tran"/>
    <property type="match status" value="1"/>
</dbReference>